<dbReference type="SUPFAM" id="SSF52343">
    <property type="entry name" value="Ferredoxin reductase-like, C-terminal NADP-linked domain"/>
    <property type="match status" value="1"/>
</dbReference>
<protein>
    <submittedName>
        <fullName evidence="2">Oxidoreductase</fullName>
    </submittedName>
</protein>
<organism evidence="2 3">
    <name type="scientific">Novosphingobium mangrovi</name>
    <name type="common">ex Huang et al. 2023</name>
    <dbReference type="NCBI Taxonomy" id="2976432"/>
    <lineage>
        <taxon>Bacteria</taxon>
        <taxon>Pseudomonadati</taxon>
        <taxon>Pseudomonadota</taxon>
        <taxon>Alphaproteobacteria</taxon>
        <taxon>Sphingomonadales</taxon>
        <taxon>Sphingomonadaceae</taxon>
        <taxon>Novosphingobium</taxon>
    </lineage>
</organism>
<comment type="caution">
    <text evidence="2">The sequence shown here is derived from an EMBL/GenBank/DDBJ whole genome shotgun (WGS) entry which is preliminary data.</text>
</comment>
<gene>
    <name evidence="2" type="ORF">NZK81_21485</name>
</gene>
<accession>A0ABT2IC06</accession>
<dbReference type="PANTHER" id="PTHR47354">
    <property type="entry name" value="NADH OXIDOREDUCTASE HCR"/>
    <property type="match status" value="1"/>
</dbReference>
<dbReference type="PANTHER" id="PTHR47354:SF5">
    <property type="entry name" value="PROTEIN RFBI"/>
    <property type="match status" value="1"/>
</dbReference>
<reference evidence="2" key="1">
    <citation type="submission" date="2022-09" db="EMBL/GenBank/DDBJ databases">
        <title>Novosphingobium sp. Nov., a polycyclic aromatic hydrocarbon-degrading bacterium isolated form mangrove sediments in HongKong.</title>
        <authorList>
            <person name="Hu Z."/>
        </authorList>
    </citation>
    <scope>NUCLEOTIDE SEQUENCE</scope>
    <source>
        <strain evidence="2">HK4-1</strain>
    </source>
</reference>
<keyword evidence="3" id="KW-1185">Reference proteome</keyword>
<feature type="non-terminal residue" evidence="2">
    <location>
        <position position="1"/>
    </location>
</feature>
<evidence type="ECO:0000313" key="2">
    <source>
        <dbReference type="EMBL" id="MCT2402103.1"/>
    </source>
</evidence>
<dbReference type="Proteomes" id="UP001165583">
    <property type="component" value="Unassembled WGS sequence"/>
</dbReference>
<dbReference type="Gene3D" id="3.40.50.80">
    <property type="entry name" value="Nucleotide-binding domain of ferredoxin-NADP reductase (FNR) module"/>
    <property type="match status" value="1"/>
</dbReference>
<dbReference type="InterPro" id="IPR050415">
    <property type="entry name" value="MRET"/>
</dbReference>
<dbReference type="InterPro" id="IPR039261">
    <property type="entry name" value="FNR_nucleotide-bd"/>
</dbReference>
<dbReference type="InterPro" id="IPR001433">
    <property type="entry name" value="OxRdtase_FAD/NAD-bd"/>
</dbReference>
<feature type="domain" description="Oxidoreductase FAD/NAD(P)-binding" evidence="1">
    <location>
        <begin position="2"/>
        <end position="74"/>
    </location>
</feature>
<dbReference type="EMBL" id="JANZXA010000066">
    <property type="protein sequence ID" value="MCT2402103.1"/>
    <property type="molecule type" value="Genomic_DNA"/>
</dbReference>
<sequence>ARRQSNLYALDKIAALRQRWMAPFEFVPALSDEEPDSDWAGARGLITEQIAGVADLAAHEAYLCGPPAMIDFAEAQLLAAGLSRSVISADRFLDRSNRT</sequence>
<evidence type="ECO:0000259" key="1">
    <source>
        <dbReference type="Pfam" id="PF00175"/>
    </source>
</evidence>
<name>A0ABT2IC06_9SPHN</name>
<dbReference type="Pfam" id="PF00175">
    <property type="entry name" value="NAD_binding_1"/>
    <property type="match status" value="1"/>
</dbReference>
<evidence type="ECO:0000313" key="3">
    <source>
        <dbReference type="Proteomes" id="UP001165583"/>
    </source>
</evidence>
<proteinExistence type="predicted"/>